<sequence length="70" mass="7707">MSLWDRTNWQEGFPFSPTWLKPKGSDRPGTASEAVTAARIPEDGTPPVPWAPPGLRPIPGATPQRFAPRR</sequence>
<keyword evidence="3" id="KW-1185">Reference proteome</keyword>
<evidence type="ECO:0000256" key="1">
    <source>
        <dbReference type="SAM" id="MobiDB-lite"/>
    </source>
</evidence>
<proteinExistence type="predicted"/>
<feature type="non-terminal residue" evidence="2">
    <location>
        <position position="70"/>
    </location>
</feature>
<dbReference type="Proteomes" id="UP000297972">
    <property type="component" value="Unassembled WGS sequence"/>
</dbReference>
<dbReference type="EMBL" id="SRPG01000622">
    <property type="protein sequence ID" value="TGN35319.1"/>
    <property type="molecule type" value="Genomic_DNA"/>
</dbReference>
<dbReference type="RefSeq" id="WP_205966128.1">
    <property type="nucleotide sequence ID" value="NZ_SRPG01000622.1"/>
</dbReference>
<accession>A0A4Z1C3P9</accession>
<comment type="caution">
    <text evidence="2">The sequence shown here is derived from an EMBL/GenBank/DDBJ whole genome shotgun (WGS) entry which is preliminary data.</text>
</comment>
<reference evidence="2 3" key="1">
    <citation type="submission" date="2019-03" db="EMBL/GenBank/DDBJ databases">
        <authorList>
            <person name="Li J."/>
        </authorList>
    </citation>
    <scope>NUCLEOTIDE SEQUENCE [LARGE SCALE GENOMIC DNA]</scope>
    <source>
        <strain evidence="2 3">3058</strain>
    </source>
</reference>
<gene>
    <name evidence="2" type="ORF">E4L95_23435</name>
</gene>
<dbReference type="AlphaFoldDB" id="A0A4Z1C3P9"/>
<evidence type="ECO:0000313" key="3">
    <source>
        <dbReference type="Proteomes" id="UP000297972"/>
    </source>
</evidence>
<evidence type="ECO:0000313" key="2">
    <source>
        <dbReference type="EMBL" id="TGN35319.1"/>
    </source>
</evidence>
<feature type="compositionally biased region" description="Polar residues" evidence="1">
    <location>
        <begin position="1"/>
        <end position="10"/>
    </location>
</feature>
<protein>
    <submittedName>
        <fullName evidence="2">Uncharacterized protein</fullName>
    </submittedName>
</protein>
<feature type="region of interest" description="Disordered" evidence="1">
    <location>
        <begin position="1"/>
        <end position="70"/>
    </location>
</feature>
<name>A0A4Z1C3P9_9RHOB</name>
<organism evidence="2 3">
    <name type="scientific">Paracoccus liaowanqingii</name>
    <dbReference type="NCBI Taxonomy" id="2560053"/>
    <lineage>
        <taxon>Bacteria</taxon>
        <taxon>Pseudomonadati</taxon>
        <taxon>Pseudomonadota</taxon>
        <taxon>Alphaproteobacteria</taxon>
        <taxon>Rhodobacterales</taxon>
        <taxon>Paracoccaceae</taxon>
        <taxon>Paracoccus</taxon>
    </lineage>
</organism>
<feature type="compositionally biased region" description="Pro residues" evidence="1">
    <location>
        <begin position="44"/>
        <end position="56"/>
    </location>
</feature>